<dbReference type="Pfam" id="PF21144">
    <property type="entry name" value="Aquarius_N_3rd"/>
    <property type="match status" value="1"/>
</dbReference>
<dbReference type="PIRSF" id="PIRSF038901">
    <property type="entry name" value="AQR_cwf11"/>
    <property type="match status" value="1"/>
</dbReference>
<dbReference type="FunFam" id="3.40.50.300:FF:002863">
    <property type="entry name" value="Pre-mRNA-splicing factor cwf11"/>
    <property type="match status" value="1"/>
</dbReference>
<dbReference type="InterPro" id="IPR041679">
    <property type="entry name" value="DNA2/NAM7-like_C"/>
</dbReference>
<feature type="domain" description="RNA helicase aquarius N-terminal" evidence="5">
    <location>
        <begin position="85"/>
        <end position="476"/>
    </location>
</feature>
<dbReference type="FunFam" id="3.40.50.300:FF:003210">
    <property type="entry name" value="RNA helicase aquarius"/>
    <property type="match status" value="1"/>
</dbReference>
<reference evidence="8" key="1">
    <citation type="submission" date="2021-01" db="EMBL/GenBank/DDBJ databases">
        <authorList>
            <person name="Corre E."/>
            <person name="Pelletier E."/>
            <person name="Niang G."/>
            <person name="Scheremetjew M."/>
            <person name="Finn R."/>
            <person name="Kale V."/>
            <person name="Holt S."/>
            <person name="Cochrane G."/>
            <person name="Meng A."/>
            <person name="Brown T."/>
            <person name="Cohen L."/>
        </authorList>
    </citation>
    <scope>NUCLEOTIDE SEQUENCE</scope>
    <source>
        <strain evidence="8">Clade-D-RCC2572</strain>
    </source>
</reference>
<comment type="subcellular location">
    <subcellularLocation>
        <location evidence="1">Nucleus</location>
    </subcellularLocation>
</comment>
<dbReference type="PANTHER" id="PTHR10887:SF5">
    <property type="entry name" value="RNA HELICASE AQUARIUS"/>
    <property type="match status" value="1"/>
</dbReference>
<dbReference type="GO" id="GO:0071013">
    <property type="term" value="C:catalytic step 2 spliceosome"/>
    <property type="evidence" value="ECO:0007669"/>
    <property type="project" value="TreeGrafter"/>
</dbReference>
<dbReference type="EMBL" id="HBEW01007193">
    <property type="protein sequence ID" value="CAD8586707.1"/>
    <property type="molecule type" value="Transcribed_RNA"/>
</dbReference>
<evidence type="ECO:0000313" key="8">
    <source>
        <dbReference type="EMBL" id="CAD8586707.1"/>
    </source>
</evidence>
<comment type="similarity">
    <text evidence="1">Belongs to the CWF11 family.</text>
</comment>
<feature type="domain" description="RNA helicase aquarius beta-barrel" evidence="6">
    <location>
        <begin position="554"/>
        <end position="731"/>
    </location>
</feature>
<dbReference type="Pfam" id="PF21143">
    <property type="entry name" value="Aquarius_N_2nd"/>
    <property type="match status" value="1"/>
</dbReference>
<dbReference type="InterPro" id="IPR048967">
    <property type="entry name" value="Aquarius_insert"/>
</dbReference>
<dbReference type="InterPro" id="IPR041677">
    <property type="entry name" value="DNA2/NAM7_AAA_11"/>
</dbReference>
<feature type="domain" description="RNA helicase aquarius insertion" evidence="7">
    <location>
        <begin position="780"/>
        <end position="850"/>
    </location>
</feature>
<dbReference type="Pfam" id="PF16399">
    <property type="entry name" value="Aquarius_N_1st"/>
    <property type="match status" value="1"/>
</dbReference>
<dbReference type="CDD" id="cd17935">
    <property type="entry name" value="EEXXQc_AQR"/>
    <property type="match status" value="1"/>
</dbReference>
<dbReference type="Pfam" id="PF13086">
    <property type="entry name" value="AAA_11"/>
    <property type="match status" value="1"/>
</dbReference>
<evidence type="ECO:0000259" key="3">
    <source>
        <dbReference type="Pfam" id="PF13086"/>
    </source>
</evidence>
<keyword evidence="1" id="KW-0508">mRNA splicing</keyword>
<dbReference type="InterPro" id="IPR048966">
    <property type="entry name" value="Aquarius_b-barrel"/>
</dbReference>
<evidence type="ECO:0000256" key="1">
    <source>
        <dbReference type="PIRNR" id="PIRNR038901"/>
    </source>
</evidence>
<dbReference type="InterPro" id="IPR027417">
    <property type="entry name" value="P-loop_NTPase"/>
</dbReference>
<evidence type="ECO:0000259" key="4">
    <source>
        <dbReference type="Pfam" id="PF13087"/>
    </source>
</evidence>
<protein>
    <recommendedName>
        <fullName evidence="9">Intron-binding protein aquarius</fullName>
    </recommendedName>
</protein>
<evidence type="ECO:0000256" key="2">
    <source>
        <dbReference type="SAM" id="MobiDB-lite"/>
    </source>
</evidence>
<dbReference type="GO" id="GO:0004386">
    <property type="term" value="F:helicase activity"/>
    <property type="evidence" value="ECO:0007669"/>
    <property type="project" value="InterPro"/>
</dbReference>
<dbReference type="InterPro" id="IPR047187">
    <property type="entry name" value="SF1_C_Upf1"/>
</dbReference>
<keyword evidence="1" id="KW-0507">mRNA processing</keyword>
<dbReference type="CDD" id="cd18808">
    <property type="entry name" value="SF1_C_Upf1"/>
    <property type="match status" value="1"/>
</dbReference>
<gene>
    <name evidence="8" type="ORF">OMED0929_LOCUS6077</name>
</gene>
<organism evidence="8">
    <name type="scientific">Ostreococcus mediterraneus</name>
    <dbReference type="NCBI Taxonomy" id="1486918"/>
    <lineage>
        <taxon>Eukaryota</taxon>
        <taxon>Viridiplantae</taxon>
        <taxon>Chlorophyta</taxon>
        <taxon>Mamiellophyceae</taxon>
        <taxon>Mamiellales</taxon>
        <taxon>Bathycoccaceae</taxon>
        <taxon>Ostreococcus</taxon>
    </lineage>
</organism>
<evidence type="ECO:0000259" key="5">
    <source>
        <dbReference type="Pfam" id="PF16399"/>
    </source>
</evidence>
<feature type="domain" description="DNA2/NAM7 helicase-like C-terminal" evidence="4">
    <location>
        <begin position="1169"/>
        <end position="1355"/>
    </location>
</feature>
<dbReference type="InterPro" id="IPR032174">
    <property type="entry name" value="Aquarius_N"/>
</dbReference>
<dbReference type="InterPro" id="IPR026300">
    <property type="entry name" value="CWF11_fam"/>
</dbReference>
<dbReference type="GO" id="GO:0000398">
    <property type="term" value="P:mRNA splicing, via spliceosome"/>
    <property type="evidence" value="ECO:0007669"/>
    <property type="project" value="InterPro"/>
</dbReference>
<dbReference type="GO" id="GO:0003729">
    <property type="term" value="F:mRNA binding"/>
    <property type="evidence" value="ECO:0007669"/>
    <property type="project" value="TreeGrafter"/>
</dbReference>
<feature type="domain" description="DNA2/NAM7 helicase helicase" evidence="3">
    <location>
        <begin position="862"/>
        <end position="1159"/>
    </location>
</feature>
<dbReference type="InterPro" id="IPR045055">
    <property type="entry name" value="DNA2/NAM7-like"/>
</dbReference>
<evidence type="ECO:0000259" key="6">
    <source>
        <dbReference type="Pfam" id="PF21143"/>
    </source>
</evidence>
<accession>A0A7S0KML7</accession>
<dbReference type="Pfam" id="PF13087">
    <property type="entry name" value="AAA_12"/>
    <property type="match status" value="1"/>
</dbReference>
<name>A0A7S0KML7_9CHLO</name>
<proteinExistence type="inferred from homology"/>
<dbReference type="SUPFAM" id="SSF52540">
    <property type="entry name" value="P-loop containing nucleoside triphosphate hydrolases"/>
    <property type="match status" value="1"/>
</dbReference>
<keyword evidence="1" id="KW-0539">Nucleus</keyword>
<dbReference type="Gene3D" id="3.40.50.300">
    <property type="entry name" value="P-loop containing nucleotide triphosphate hydrolases"/>
    <property type="match status" value="2"/>
</dbReference>
<feature type="compositionally biased region" description="Low complexity" evidence="2">
    <location>
        <begin position="32"/>
        <end position="41"/>
    </location>
</feature>
<sequence length="1435" mass="160616">MAPKRATRARTPTNRDDASPGQRSARTKRAKAGAADAAADVSEADAMDASDARDGESPAASPEAKVTRKRSTKSEGGEDSSSVNRRWRDANGNVAAYDGAIVAAVYNDVLGGGRVAPSVNAVQALDAAGYGEKYLALGSRDAEACTTAHALSAIHIVNEKFRQSVDGFLAFEDDVDGFKNVFNSALEAYEGARVVEKTAVVQFAIRAFSSLEKQVIRGVALPLVSLPLWSKLSEGRLKLELSKHEVLSKHWGKMMKKEAKASKKASESGETHVPVSERKEACWLVRMMHDFVTYATDCVANEDAVDVDKVRFCERFIELVIDLLAQLPTRRFTHTLMSDKALLVKARMVPLYASATAGRLYAQLVDLFAFYFNFEIDDHTGAALSDEDVTSAHYDRLLQLQRLAFKHIPKLKDLALGNCAGIERRKNLIQHLAVLEPAELCKLVTAQLRLVDPSDAWAQDPKFLLEVMVDAFEKRQSQRQMINSMPLYPNEEVLWNENVIPSIAYDGQGALALPKLNLQFLTMHDYLLRNFNLFRLEATYEIREDLADVMKRMQPVSSGEGARAQFKGWARMATEILPRGVSIIEVLKPNVGEDKPAGVTIDVHVDLKNARPDVRAEWDQLRMHDVVFMLDCRGAGTSAIEGANPAEHFGLRHVRGAEVIHIRDADGTFVNDYGARNQQPEKDGEEKKQVTGTRRVFTLALDAAQYQMDVTRQREGHGEDVYGNLNVLVRREAKENNFKAILACIRDLMNTDVSVPDWLHDVFLGYGDPAAAALLNTHEALHTIDFKDTFLDEDHLVQSFPNHKVKWMTKAKKHVAPFRVTFPKPEDERADEIQVESYVPPDPGPFPEDQPELNKVRFTPVQVEAIRAGLNPGLTMVVGPPGTGKTDTAAQIMHCLYHNEPGQRTLLITHSNAALNDLFQKLLQRDVPAQYMLRLGQGEADLDTELNFTRQGRVNAMLAQRLEILAEVEKLADSLGLVGEDVAYTCETAGYFWKIHILAKWEKFTADFAAAEDAAFVQKSFPFNDYFANAPNQPLFLGKDKEEDYKRAKGCMRHLRVMFTSLEECRAFELLRTTGDRSEYLLTKHAKIIAMTCTHAALKRHDFIKQSLRYDNLVIEEGAQILEIESFIPMLLQKNEDGHSRLKRVVMIGDHNQLPPVVKHMAFQKYCNMDQSMFTRFVRLGTPYMQLDAQGRARSEIAKLYNWRYTNLGDLPNTQTGAYALANAGFSHPLQFVDVRGEESTPTAFFYQNLEEAEYIVSVYQYMRMCGYPAEKITILTTYNGQKNLIRDVVNQRCTNHPLFGAPAKVETVDKYQGQQNDFVLLSLVRSKTVGHLRDVRRLVVALSRARFGVYVFGNYGLFSDCFELKRAFEVIKQYPTSLEICLGESYGACTRTTADTGKATVIASGSAMGETVNKMALEWQQQQMSAAAAGNKKK</sequence>
<feature type="region of interest" description="Disordered" evidence="2">
    <location>
        <begin position="1"/>
        <end position="86"/>
    </location>
</feature>
<evidence type="ECO:0000259" key="7">
    <source>
        <dbReference type="Pfam" id="PF21144"/>
    </source>
</evidence>
<dbReference type="PANTHER" id="PTHR10887">
    <property type="entry name" value="DNA2/NAM7 HELICASE FAMILY"/>
    <property type="match status" value="1"/>
</dbReference>
<evidence type="ECO:0008006" key="9">
    <source>
        <dbReference type="Google" id="ProtNLM"/>
    </source>
</evidence>